<sequence>MHWRSGPNNLIKIDGRPGGLGEPISDHQPFWYGHEIVTVVPLVSYIPGDKVEQWETGTGVQSQPLIWVQT</sequence>
<reference evidence="1 2" key="1">
    <citation type="submission" date="2022-03" db="EMBL/GenBank/DDBJ databases">
        <authorList>
            <person name="Brunel B."/>
        </authorList>
    </citation>
    <scope>NUCLEOTIDE SEQUENCE [LARGE SCALE GENOMIC DNA]</scope>
    <source>
        <strain evidence="1">STM5069sample</strain>
    </source>
</reference>
<gene>
    <name evidence="1" type="ORF">MES5069_230017</name>
</gene>
<name>A0ABM9DS97_9HYPH</name>
<dbReference type="EMBL" id="CAKXZT010000117">
    <property type="protein sequence ID" value="CAH2399599.1"/>
    <property type="molecule type" value="Genomic_DNA"/>
</dbReference>
<organism evidence="1 2">
    <name type="scientific">Mesorhizobium escarrei</name>
    <dbReference type="NCBI Taxonomy" id="666018"/>
    <lineage>
        <taxon>Bacteria</taxon>
        <taxon>Pseudomonadati</taxon>
        <taxon>Pseudomonadota</taxon>
        <taxon>Alphaproteobacteria</taxon>
        <taxon>Hyphomicrobiales</taxon>
        <taxon>Phyllobacteriaceae</taxon>
        <taxon>Mesorhizobium</taxon>
    </lineage>
</organism>
<evidence type="ECO:0000313" key="2">
    <source>
        <dbReference type="Proteomes" id="UP001153050"/>
    </source>
</evidence>
<dbReference type="Proteomes" id="UP001153050">
    <property type="component" value="Unassembled WGS sequence"/>
</dbReference>
<comment type="caution">
    <text evidence="1">The sequence shown here is derived from an EMBL/GenBank/DDBJ whole genome shotgun (WGS) entry which is preliminary data.</text>
</comment>
<protein>
    <submittedName>
        <fullName evidence="1">Uncharacterized protein</fullName>
    </submittedName>
</protein>
<evidence type="ECO:0000313" key="1">
    <source>
        <dbReference type="EMBL" id="CAH2399599.1"/>
    </source>
</evidence>
<proteinExistence type="predicted"/>
<keyword evidence="2" id="KW-1185">Reference proteome</keyword>
<accession>A0ABM9DS97</accession>